<dbReference type="PANTHER" id="PTHR21708">
    <property type="entry name" value="PROBABLE 2-DEHYDROPANTOATE 2-REDUCTASE"/>
    <property type="match status" value="1"/>
</dbReference>
<name>A0A239D6A0_9BACT</name>
<dbReference type="Proteomes" id="UP000198356">
    <property type="component" value="Unassembled WGS sequence"/>
</dbReference>
<gene>
    <name evidence="12" type="ORF">SAMN05421770_101293</name>
</gene>
<feature type="domain" description="Ketopantoate reductase N-terminal" evidence="10">
    <location>
        <begin position="4"/>
        <end position="139"/>
    </location>
</feature>
<dbReference type="Gene3D" id="3.40.50.720">
    <property type="entry name" value="NAD(P)-binding Rossmann-like Domain"/>
    <property type="match status" value="1"/>
</dbReference>
<dbReference type="InterPro" id="IPR003710">
    <property type="entry name" value="ApbA"/>
</dbReference>
<dbReference type="NCBIfam" id="TIGR00745">
    <property type="entry name" value="apbA_panE"/>
    <property type="match status" value="1"/>
</dbReference>
<dbReference type="EC" id="1.1.1.169" evidence="3 9"/>
<dbReference type="InterPro" id="IPR013332">
    <property type="entry name" value="KPR_N"/>
</dbReference>
<dbReference type="GO" id="GO:0008677">
    <property type="term" value="F:2-dehydropantoate 2-reductase activity"/>
    <property type="evidence" value="ECO:0007669"/>
    <property type="project" value="UniProtKB-EC"/>
</dbReference>
<protein>
    <recommendedName>
        <fullName evidence="4 9">2-dehydropantoate 2-reductase</fullName>
        <ecNumber evidence="3 9">1.1.1.169</ecNumber>
    </recommendedName>
    <alternativeName>
        <fullName evidence="7 9">Ketopantoate reductase</fullName>
    </alternativeName>
</protein>
<dbReference type="PANTHER" id="PTHR21708:SF26">
    <property type="entry name" value="2-DEHYDROPANTOATE 2-REDUCTASE"/>
    <property type="match status" value="1"/>
</dbReference>
<sequence length="289" mass="29961">MAKVAIIGVGAIGGVLAGLLQAAGAHEITLCTRRPLPSLVVETPDGNVTVQAKNLTQPEPALQDWVFVATKTYDAAGAAAWFPSLVGPETKVAIVQNGVEHRENFAAWLAPEQIVPVVIDVPAERLTYDRVLQRSDAVMRVQNDVAGSAFAGLFQGSRARVELTDDFLTAAWSKLVINAMGVVSALTLKPAGVLRDEALGPVALAIGAECIAVGRAAGAKLDDSLAERVLAGARAGSPDSINSLLADRIAGRPTEIAARNGVIVRLGQLHGVPTPANAMAVALFLAMTS</sequence>
<dbReference type="OrthoDB" id="247668at2"/>
<dbReference type="SUPFAM" id="SSF48179">
    <property type="entry name" value="6-phosphogluconate dehydrogenase C-terminal domain-like"/>
    <property type="match status" value="1"/>
</dbReference>
<dbReference type="GO" id="GO:0005737">
    <property type="term" value="C:cytoplasm"/>
    <property type="evidence" value="ECO:0007669"/>
    <property type="project" value="TreeGrafter"/>
</dbReference>
<evidence type="ECO:0000256" key="5">
    <source>
        <dbReference type="ARBA" id="ARBA00022857"/>
    </source>
</evidence>
<dbReference type="SUPFAM" id="SSF51735">
    <property type="entry name" value="NAD(P)-binding Rossmann-fold domains"/>
    <property type="match status" value="1"/>
</dbReference>
<evidence type="ECO:0000256" key="6">
    <source>
        <dbReference type="ARBA" id="ARBA00023002"/>
    </source>
</evidence>
<keyword evidence="5 9" id="KW-0521">NADP</keyword>
<dbReference type="NCBIfam" id="NF005091">
    <property type="entry name" value="PRK06522.2-2"/>
    <property type="match status" value="1"/>
</dbReference>
<evidence type="ECO:0000256" key="8">
    <source>
        <dbReference type="ARBA" id="ARBA00048793"/>
    </source>
</evidence>
<evidence type="ECO:0000256" key="7">
    <source>
        <dbReference type="ARBA" id="ARBA00032024"/>
    </source>
</evidence>
<organism evidence="12 13">
    <name type="scientific">Granulicella rosea</name>
    <dbReference type="NCBI Taxonomy" id="474952"/>
    <lineage>
        <taxon>Bacteria</taxon>
        <taxon>Pseudomonadati</taxon>
        <taxon>Acidobacteriota</taxon>
        <taxon>Terriglobia</taxon>
        <taxon>Terriglobales</taxon>
        <taxon>Acidobacteriaceae</taxon>
        <taxon>Granulicella</taxon>
    </lineage>
</organism>
<dbReference type="InterPro" id="IPR008927">
    <property type="entry name" value="6-PGluconate_DH-like_C_sf"/>
</dbReference>
<keyword evidence="13" id="KW-1185">Reference proteome</keyword>
<reference evidence="12 13" key="1">
    <citation type="submission" date="2017-06" db="EMBL/GenBank/DDBJ databases">
        <authorList>
            <person name="Kim H.J."/>
            <person name="Triplett B.A."/>
        </authorList>
    </citation>
    <scope>NUCLEOTIDE SEQUENCE [LARGE SCALE GENOMIC DNA]</scope>
    <source>
        <strain evidence="12 13">DSM 18704</strain>
    </source>
</reference>
<dbReference type="UniPathway" id="UPA00028">
    <property type="reaction ID" value="UER00004"/>
</dbReference>
<dbReference type="Pfam" id="PF02558">
    <property type="entry name" value="ApbA"/>
    <property type="match status" value="1"/>
</dbReference>
<dbReference type="EMBL" id="FZOU01000001">
    <property type="protein sequence ID" value="SNS27391.1"/>
    <property type="molecule type" value="Genomic_DNA"/>
</dbReference>
<dbReference type="Gene3D" id="1.10.1040.10">
    <property type="entry name" value="N-(1-d-carboxylethyl)-l-norvaline Dehydrogenase, domain 2"/>
    <property type="match status" value="1"/>
</dbReference>
<comment type="function">
    <text evidence="9">Catalyzes the NADPH-dependent reduction of ketopantoate into pantoic acid.</text>
</comment>
<dbReference type="GO" id="GO:0015940">
    <property type="term" value="P:pantothenate biosynthetic process"/>
    <property type="evidence" value="ECO:0007669"/>
    <property type="project" value="UniProtKB-UniPathway"/>
</dbReference>
<evidence type="ECO:0000259" key="11">
    <source>
        <dbReference type="Pfam" id="PF08546"/>
    </source>
</evidence>
<evidence type="ECO:0000256" key="4">
    <source>
        <dbReference type="ARBA" id="ARBA00019465"/>
    </source>
</evidence>
<dbReference type="AlphaFoldDB" id="A0A239D6A0"/>
<evidence type="ECO:0000259" key="10">
    <source>
        <dbReference type="Pfam" id="PF02558"/>
    </source>
</evidence>
<proteinExistence type="inferred from homology"/>
<dbReference type="InterPro" id="IPR036291">
    <property type="entry name" value="NAD(P)-bd_dom_sf"/>
</dbReference>
<accession>A0A239D6A0</accession>
<evidence type="ECO:0000256" key="2">
    <source>
        <dbReference type="ARBA" id="ARBA00007870"/>
    </source>
</evidence>
<comment type="pathway">
    <text evidence="1 9">Cofactor biosynthesis; (R)-pantothenate biosynthesis; (R)-pantoate from 3-methyl-2-oxobutanoate: step 2/2.</text>
</comment>
<keyword evidence="6 9" id="KW-0560">Oxidoreductase</keyword>
<evidence type="ECO:0000256" key="9">
    <source>
        <dbReference type="RuleBase" id="RU362068"/>
    </source>
</evidence>
<evidence type="ECO:0000313" key="13">
    <source>
        <dbReference type="Proteomes" id="UP000198356"/>
    </source>
</evidence>
<dbReference type="Pfam" id="PF08546">
    <property type="entry name" value="ApbA_C"/>
    <property type="match status" value="1"/>
</dbReference>
<keyword evidence="9" id="KW-0566">Pantothenate biosynthesis</keyword>
<dbReference type="RefSeq" id="WP_089406602.1">
    <property type="nucleotide sequence ID" value="NZ_FZOU01000001.1"/>
</dbReference>
<evidence type="ECO:0000313" key="12">
    <source>
        <dbReference type="EMBL" id="SNS27391.1"/>
    </source>
</evidence>
<evidence type="ECO:0000256" key="1">
    <source>
        <dbReference type="ARBA" id="ARBA00004994"/>
    </source>
</evidence>
<comment type="similarity">
    <text evidence="2 9">Belongs to the ketopantoate reductase family.</text>
</comment>
<dbReference type="InterPro" id="IPR013328">
    <property type="entry name" value="6PGD_dom2"/>
</dbReference>
<dbReference type="InterPro" id="IPR013752">
    <property type="entry name" value="KPA_reductase"/>
</dbReference>
<dbReference type="InterPro" id="IPR051402">
    <property type="entry name" value="KPR-Related"/>
</dbReference>
<evidence type="ECO:0000256" key="3">
    <source>
        <dbReference type="ARBA" id="ARBA00013014"/>
    </source>
</evidence>
<feature type="domain" description="Ketopantoate reductase C-terminal" evidence="11">
    <location>
        <begin position="166"/>
        <end position="285"/>
    </location>
</feature>
<comment type="catalytic activity">
    <reaction evidence="8 9">
        <text>(R)-pantoate + NADP(+) = 2-dehydropantoate + NADPH + H(+)</text>
        <dbReference type="Rhea" id="RHEA:16233"/>
        <dbReference type="ChEBI" id="CHEBI:11561"/>
        <dbReference type="ChEBI" id="CHEBI:15378"/>
        <dbReference type="ChEBI" id="CHEBI:15980"/>
        <dbReference type="ChEBI" id="CHEBI:57783"/>
        <dbReference type="ChEBI" id="CHEBI:58349"/>
        <dbReference type="EC" id="1.1.1.169"/>
    </reaction>
</comment>